<comment type="function">
    <text evidence="8">Component of the ERMES/MDM complex, which serves as a molecular tether to connect the endoplasmic reticulum (ER) and mitochondria. Components of this complex are involved in the control of mitochondrial shape and protein biogenesis, and function in nonvesicular lipid trafficking between the ER and mitochondria. The MDM12-MMM1 subcomplex functions in the major beta-barrel assembly pathway that is responsible for biogenesis of all outer membrane beta-barrel proteins, and acts in a late step after the SAM complex. The MDM10-MDM12-MMM1 subcomplex further acts in the TOM40-specific pathway after the action of the MDM12-MMM1 complex. Essential for establishing and maintaining the structure of mitochondria and maintenance of mtDNA nucleoids.</text>
</comment>
<dbReference type="STRING" id="1157616.A0A1Z5T8G5"/>
<keyword evidence="1" id="KW-0813">Transport</keyword>
<dbReference type="GO" id="GO:0008289">
    <property type="term" value="F:lipid binding"/>
    <property type="evidence" value="ECO:0007669"/>
    <property type="project" value="UniProtKB-KW"/>
</dbReference>
<comment type="similarity">
    <text evidence="8">Belongs to the MMM1 family.</text>
</comment>
<protein>
    <recommendedName>
        <fullName evidence="8">Maintenance of mitochondrial morphology protein 1</fullName>
    </recommendedName>
</protein>
<feature type="compositionally biased region" description="Low complexity" evidence="9">
    <location>
        <begin position="429"/>
        <end position="438"/>
    </location>
</feature>
<feature type="compositionally biased region" description="Gly residues" evidence="9">
    <location>
        <begin position="715"/>
        <end position="739"/>
    </location>
</feature>
<evidence type="ECO:0000313" key="12">
    <source>
        <dbReference type="EMBL" id="OTA32326.1"/>
    </source>
</evidence>
<feature type="compositionally biased region" description="Gly residues" evidence="9">
    <location>
        <begin position="393"/>
        <end position="403"/>
    </location>
</feature>
<evidence type="ECO:0000256" key="7">
    <source>
        <dbReference type="ARBA" id="ARBA00023136"/>
    </source>
</evidence>
<feature type="topological domain" description="Cytoplasmic" evidence="8">
    <location>
        <begin position="63"/>
        <end position="739"/>
    </location>
</feature>
<feature type="region of interest" description="Disordered" evidence="9">
    <location>
        <begin position="598"/>
        <end position="739"/>
    </location>
</feature>
<feature type="region of interest" description="Disordered" evidence="9">
    <location>
        <begin position="284"/>
        <end position="323"/>
    </location>
</feature>
<dbReference type="CDD" id="cd21671">
    <property type="entry name" value="SMP_Mmm1"/>
    <property type="match status" value="1"/>
</dbReference>
<proteinExistence type="inferred from homology"/>
<evidence type="ECO:0000256" key="8">
    <source>
        <dbReference type="HAMAP-Rule" id="MF_03103"/>
    </source>
</evidence>
<dbReference type="GO" id="GO:0045040">
    <property type="term" value="P:protein insertion into mitochondrial outer membrane"/>
    <property type="evidence" value="ECO:0007669"/>
    <property type="project" value="UniProtKB-UniRule"/>
</dbReference>
<evidence type="ECO:0000259" key="11">
    <source>
        <dbReference type="PROSITE" id="PS51847"/>
    </source>
</evidence>
<feature type="compositionally biased region" description="Low complexity" evidence="9">
    <location>
        <begin position="557"/>
        <end position="569"/>
    </location>
</feature>
<feature type="compositionally biased region" description="Acidic residues" evidence="9">
    <location>
        <begin position="404"/>
        <end position="414"/>
    </location>
</feature>
<feature type="region of interest" description="Disordered" evidence="9">
    <location>
        <begin position="387"/>
        <end position="582"/>
    </location>
</feature>
<dbReference type="InterPro" id="IPR031468">
    <property type="entry name" value="SMP_LBD"/>
</dbReference>
<evidence type="ECO:0000256" key="3">
    <source>
        <dbReference type="ARBA" id="ARBA00022824"/>
    </source>
</evidence>
<sequence length="739" mass="78813">MSKAKAQAYQSQQYPSHQPPYPYPYPYSPSSSSSSSGFATGFLLGQLTLALILFFFIKFFIFGDAPSPDELHLQRSAARRQRTLSHANSLQQATTSTSISTPARQRTLSSALRPRPSSAVLKPRSEGGPTVQKLLEKTYYNVHGHQPESLDWFNVLIAQTVAQLRADAQEDAAVLTSLTALLNGPSKPDFLDEIRVTEISLGDEFPIFSNCRVIPVDEHGTPIKALSGNRGERLQARMDVDLSDVVTLGIETKLVLNYPKPFVAVLPVALAVSVVRFSGTLSLSFSPSSQPNPYPSANDSEARTPGPARNEGHPLNPTGSSPTTLTFTFLDDYRLDLSVHSLIGSRSRLQDVPKIAQLVEARIHQWFDDRCVEPRFQQIVLPSLWPRKKNTRGGRGGADAGDGGPDDGEDEGDRDEAPSPTERAMSSVAAAAAAAAVGGNQGGSSKGAAGGGVGVGGRKTTAEVGKAKGYDDPIPSGPQSKQQQQPSAEEISSRTPAETKTSEQRTREWAARHATPSTTTTNATPAAGGGRSRRQQQLLRNETAIAEEEGEEGEEGIGTAAAAAAAAGEEMSELELAGEEMREADLRKKRLRRKRAERLLAEQQMERQQMERQQQQRQGEEQKQDREQGGEFLPRRYHRRGGSLDGDLDDDDDDTEEKEVGNVGKTSARENGSGGGAGGGGGGVDYETGDFLGTGMRLRSGTGRSNSYIFEEGLVRGGGGGGASGKRGGGGGGGGGRGS</sequence>
<feature type="compositionally biased region" description="Gly residues" evidence="9">
    <location>
        <begin position="672"/>
        <end position="684"/>
    </location>
</feature>
<evidence type="ECO:0000256" key="6">
    <source>
        <dbReference type="ARBA" id="ARBA00023121"/>
    </source>
</evidence>
<evidence type="ECO:0000256" key="5">
    <source>
        <dbReference type="ARBA" id="ARBA00023055"/>
    </source>
</evidence>
<dbReference type="HAMAP" id="MF_03103">
    <property type="entry name" value="Mmm1"/>
    <property type="match status" value="1"/>
</dbReference>
<dbReference type="PROSITE" id="PS51847">
    <property type="entry name" value="SMP"/>
    <property type="match status" value="1"/>
</dbReference>
<feature type="domain" description="SMP-LTD" evidence="11">
    <location>
        <begin position="146"/>
        <end position="382"/>
    </location>
</feature>
<dbReference type="EMBL" id="MUNK01000096">
    <property type="protein sequence ID" value="OTA32326.1"/>
    <property type="molecule type" value="Genomic_DNA"/>
</dbReference>
<feature type="region of interest" description="Disordered" evidence="9">
    <location>
        <begin position="1"/>
        <end position="28"/>
    </location>
</feature>
<feature type="compositionally biased region" description="Basic and acidic residues" evidence="9">
    <location>
        <begin position="618"/>
        <end position="629"/>
    </location>
</feature>
<evidence type="ECO:0000256" key="2">
    <source>
        <dbReference type="ARBA" id="ARBA00022692"/>
    </source>
</evidence>
<comment type="subcellular location">
    <subcellularLocation>
        <location evidence="8">Endoplasmic reticulum membrane</location>
        <topology evidence="8">Single-pass type I membrane protein</topology>
    </subcellularLocation>
    <text evidence="8">The ERMES/MDM complex localizes to a few discrete foci (around 10 per single cell), that represent mitochondria-endoplasmic reticulum junctions. These foci are often found next to mtDNA nucleoids.</text>
</comment>
<dbReference type="GO" id="GO:0015914">
    <property type="term" value="P:phospholipid transport"/>
    <property type="evidence" value="ECO:0007669"/>
    <property type="project" value="TreeGrafter"/>
</dbReference>
<feature type="compositionally biased region" description="Acidic residues" evidence="9">
    <location>
        <begin position="646"/>
        <end position="657"/>
    </location>
</feature>
<dbReference type="InterPro" id="IPR019411">
    <property type="entry name" value="MMM1_dom"/>
</dbReference>
<evidence type="ECO:0000256" key="1">
    <source>
        <dbReference type="ARBA" id="ARBA00022448"/>
    </source>
</evidence>
<keyword evidence="5" id="KW-0445">Lipid transport</keyword>
<dbReference type="PANTHER" id="PTHR13466">
    <property type="entry name" value="TEX2 PROTEIN-RELATED"/>
    <property type="match status" value="1"/>
</dbReference>
<feature type="compositionally biased region" description="Pro residues" evidence="9">
    <location>
        <begin position="17"/>
        <end position="27"/>
    </location>
</feature>
<reference evidence="12 13" key="1">
    <citation type="submission" date="2017-01" db="EMBL/GenBank/DDBJ databases">
        <title>The recent genome duplication of the halophilic yeast Hortaea werneckii: insights from long-read sequencing.</title>
        <authorList>
            <person name="Sinha S."/>
            <person name="Flibotte S."/>
            <person name="Neira M."/>
            <person name="Lenassi M."/>
            <person name="Gostincar C."/>
            <person name="Stajich J.E."/>
            <person name="Nislow C.E."/>
        </authorList>
    </citation>
    <scope>NUCLEOTIDE SEQUENCE [LARGE SCALE GENOMIC DNA]</scope>
    <source>
        <strain evidence="12 13">EXF-2000</strain>
    </source>
</reference>
<dbReference type="InterPro" id="IPR027537">
    <property type="entry name" value="Mmm1"/>
</dbReference>
<gene>
    <name evidence="8" type="primary">MMM1</name>
    <name evidence="12" type="ORF">BTJ68_07613</name>
</gene>
<dbReference type="GO" id="GO:0005789">
    <property type="term" value="C:endoplasmic reticulum membrane"/>
    <property type="evidence" value="ECO:0007669"/>
    <property type="project" value="UniProtKB-SubCell"/>
</dbReference>
<dbReference type="GO" id="GO:0032865">
    <property type="term" value="C:ERMES complex"/>
    <property type="evidence" value="ECO:0007669"/>
    <property type="project" value="UniProtKB-UniRule"/>
</dbReference>
<feature type="compositionally biased region" description="Acidic residues" evidence="9">
    <location>
        <begin position="545"/>
        <end position="555"/>
    </location>
</feature>
<comment type="caution">
    <text evidence="12">The sequence shown here is derived from an EMBL/GenBank/DDBJ whole genome shotgun (WGS) entry which is preliminary data.</text>
</comment>
<keyword evidence="2 8" id="KW-0812">Transmembrane</keyword>
<feature type="topological domain" description="Lumenal" evidence="8">
    <location>
        <begin position="1"/>
        <end position="41"/>
    </location>
</feature>
<evidence type="ECO:0000256" key="9">
    <source>
        <dbReference type="SAM" id="MobiDB-lite"/>
    </source>
</evidence>
<feature type="compositionally biased region" description="Polar residues" evidence="9">
    <location>
        <begin position="84"/>
        <end position="110"/>
    </location>
</feature>
<comment type="subunit">
    <text evidence="8">Homodimer. Component of the ER-mitochondria encounter structure (ERMES) or MDM complex, composed of MMM1, MDM10, MDM12 and MDM34. A MMM1 homodimer associates with one molecule of MDM12 on each side in a pairwise head-to-tail manner, and the SMP-LTD domains of MMM1 and MDM12 generate a continuous hydrophobic tunnel for phospholipid trafficking.</text>
</comment>
<feature type="compositionally biased region" description="Low complexity" evidence="9">
    <location>
        <begin position="512"/>
        <end position="526"/>
    </location>
</feature>
<accession>A0A1Z5T8G5</accession>
<feature type="compositionally biased region" description="Basic and acidic residues" evidence="9">
    <location>
        <begin position="598"/>
        <end position="610"/>
    </location>
</feature>
<feature type="compositionally biased region" description="Basic and acidic residues" evidence="9">
    <location>
        <begin position="500"/>
        <end position="511"/>
    </location>
</feature>
<keyword evidence="3 8" id="KW-0256">Endoplasmic reticulum</keyword>
<organism evidence="12 13">
    <name type="scientific">Hortaea werneckii EXF-2000</name>
    <dbReference type="NCBI Taxonomy" id="1157616"/>
    <lineage>
        <taxon>Eukaryota</taxon>
        <taxon>Fungi</taxon>
        <taxon>Dikarya</taxon>
        <taxon>Ascomycota</taxon>
        <taxon>Pezizomycotina</taxon>
        <taxon>Dothideomycetes</taxon>
        <taxon>Dothideomycetidae</taxon>
        <taxon>Mycosphaerellales</taxon>
        <taxon>Teratosphaeriaceae</taxon>
        <taxon>Hortaea</taxon>
    </lineage>
</organism>
<dbReference type="VEuPathDB" id="FungiDB:BTJ68_07613"/>
<dbReference type="OrthoDB" id="5599157at2759"/>
<evidence type="ECO:0000256" key="10">
    <source>
        <dbReference type="SAM" id="Phobius"/>
    </source>
</evidence>
<feature type="compositionally biased region" description="Low complexity" evidence="9">
    <location>
        <begin position="477"/>
        <end position="487"/>
    </location>
</feature>
<dbReference type="Proteomes" id="UP000194280">
    <property type="component" value="Unassembled WGS sequence"/>
</dbReference>
<keyword evidence="13" id="KW-1185">Reference proteome</keyword>
<dbReference type="GO" id="GO:1990456">
    <property type="term" value="P:mitochondrion-endoplasmic reticulum membrane tethering"/>
    <property type="evidence" value="ECO:0007669"/>
    <property type="project" value="TreeGrafter"/>
</dbReference>
<feature type="transmembrane region" description="Helical" evidence="10">
    <location>
        <begin position="38"/>
        <end position="61"/>
    </location>
</feature>
<evidence type="ECO:0000313" key="13">
    <source>
        <dbReference type="Proteomes" id="UP000194280"/>
    </source>
</evidence>
<dbReference type="Pfam" id="PF10296">
    <property type="entry name" value="MMM1"/>
    <property type="match status" value="1"/>
</dbReference>
<name>A0A1Z5T8G5_HORWE</name>
<keyword evidence="7 8" id="KW-0472">Membrane</keyword>
<keyword evidence="6" id="KW-0446">Lipid-binding</keyword>
<dbReference type="AlphaFoldDB" id="A0A1Z5T8G5"/>
<keyword evidence="4 8" id="KW-1133">Transmembrane helix</keyword>
<evidence type="ECO:0000256" key="4">
    <source>
        <dbReference type="ARBA" id="ARBA00022989"/>
    </source>
</evidence>
<feature type="compositionally biased region" description="Gly residues" evidence="9">
    <location>
        <begin position="439"/>
        <end position="457"/>
    </location>
</feature>
<dbReference type="PANTHER" id="PTHR13466:SF0">
    <property type="entry name" value="SMP-LTD DOMAIN-CONTAINING PROTEIN"/>
    <property type="match status" value="1"/>
</dbReference>
<feature type="region of interest" description="Disordered" evidence="9">
    <location>
        <begin position="82"/>
        <end position="128"/>
    </location>
</feature>
<dbReference type="InParanoid" id="A0A1Z5T8G5"/>